<dbReference type="AlphaFoldDB" id="A0A6J7EB19"/>
<dbReference type="InterPro" id="IPR011006">
    <property type="entry name" value="CheY-like_superfamily"/>
</dbReference>
<evidence type="ECO:0000259" key="7">
    <source>
        <dbReference type="PROSITE" id="PS51755"/>
    </source>
</evidence>
<dbReference type="GO" id="GO:0000156">
    <property type="term" value="F:phosphorelay response regulator activity"/>
    <property type="evidence" value="ECO:0007669"/>
    <property type="project" value="TreeGrafter"/>
</dbReference>
<dbReference type="PANTHER" id="PTHR48111:SF1">
    <property type="entry name" value="TWO-COMPONENT RESPONSE REGULATOR ORR33"/>
    <property type="match status" value="1"/>
</dbReference>
<dbReference type="InterPro" id="IPR001867">
    <property type="entry name" value="OmpR/PhoB-type_DNA-bd"/>
</dbReference>
<gene>
    <name evidence="8" type="ORF">UFOPK3444_01073</name>
</gene>
<dbReference type="GO" id="GO:0006355">
    <property type="term" value="P:regulation of DNA-templated transcription"/>
    <property type="evidence" value="ECO:0007669"/>
    <property type="project" value="InterPro"/>
</dbReference>
<organism evidence="8">
    <name type="scientific">freshwater metagenome</name>
    <dbReference type="NCBI Taxonomy" id="449393"/>
    <lineage>
        <taxon>unclassified sequences</taxon>
        <taxon>metagenomes</taxon>
        <taxon>ecological metagenomes</taxon>
    </lineage>
</organism>
<proteinExistence type="predicted"/>
<dbReference type="GO" id="GO:0032993">
    <property type="term" value="C:protein-DNA complex"/>
    <property type="evidence" value="ECO:0007669"/>
    <property type="project" value="TreeGrafter"/>
</dbReference>
<evidence type="ECO:0000256" key="4">
    <source>
        <dbReference type="ARBA" id="ARBA00023125"/>
    </source>
</evidence>
<dbReference type="CDD" id="cd00383">
    <property type="entry name" value="trans_reg_C"/>
    <property type="match status" value="1"/>
</dbReference>
<evidence type="ECO:0000313" key="8">
    <source>
        <dbReference type="EMBL" id="CAB4876893.1"/>
    </source>
</evidence>
<keyword evidence="5" id="KW-0804">Transcription</keyword>
<dbReference type="InterPro" id="IPR039420">
    <property type="entry name" value="WalR-like"/>
</dbReference>
<keyword evidence="3" id="KW-0805">Transcription regulation</keyword>
<keyword evidence="2" id="KW-0902">Two-component regulatory system</keyword>
<name>A0A6J7EB19_9ZZZZ</name>
<dbReference type="InterPro" id="IPR036388">
    <property type="entry name" value="WH-like_DNA-bd_sf"/>
</dbReference>
<dbReference type="Pfam" id="PF00072">
    <property type="entry name" value="Response_reg"/>
    <property type="match status" value="1"/>
</dbReference>
<dbReference type="SMART" id="SM00862">
    <property type="entry name" value="Trans_reg_C"/>
    <property type="match status" value="1"/>
</dbReference>
<dbReference type="GO" id="GO:0005829">
    <property type="term" value="C:cytosol"/>
    <property type="evidence" value="ECO:0007669"/>
    <property type="project" value="TreeGrafter"/>
</dbReference>
<dbReference type="Gene3D" id="1.10.10.10">
    <property type="entry name" value="Winged helix-like DNA-binding domain superfamily/Winged helix DNA-binding domain"/>
    <property type="match status" value="1"/>
</dbReference>
<dbReference type="FunFam" id="1.10.10.10:FF:000005">
    <property type="entry name" value="Two-component system response regulator"/>
    <property type="match status" value="1"/>
</dbReference>
<dbReference type="InterPro" id="IPR001789">
    <property type="entry name" value="Sig_transdc_resp-reg_receiver"/>
</dbReference>
<keyword evidence="4" id="KW-0238">DNA-binding</keyword>
<feature type="domain" description="OmpR/PhoB-type" evidence="7">
    <location>
        <begin position="134"/>
        <end position="232"/>
    </location>
</feature>
<protein>
    <submittedName>
        <fullName evidence="8">Unannotated protein</fullName>
    </submittedName>
</protein>
<dbReference type="PANTHER" id="PTHR48111">
    <property type="entry name" value="REGULATOR OF RPOS"/>
    <property type="match status" value="1"/>
</dbReference>
<feature type="domain" description="Response regulatory" evidence="6">
    <location>
        <begin position="12"/>
        <end position="126"/>
    </location>
</feature>
<accession>A0A6J7EB19</accession>
<dbReference type="SUPFAM" id="SSF52172">
    <property type="entry name" value="CheY-like"/>
    <property type="match status" value="1"/>
</dbReference>
<dbReference type="EMBL" id="CAFBLU010000016">
    <property type="protein sequence ID" value="CAB4876893.1"/>
    <property type="molecule type" value="Genomic_DNA"/>
</dbReference>
<dbReference type="Gene3D" id="3.40.50.2300">
    <property type="match status" value="1"/>
</dbReference>
<evidence type="ECO:0000259" key="6">
    <source>
        <dbReference type="PROSITE" id="PS50110"/>
    </source>
</evidence>
<dbReference type="SMART" id="SM00448">
    <property type="entry name" value="REC"/>
    <property type="match status" value="1"/>
</dbReference>
<evidence type="ECO:0000256" key="5">
    <source>
        <dbReference type="ARBA" id="ARBA00023163"/>
    </source>
</evidence>
<reference evidence="8" key="1">
    <citation type="submission" date="2020-05" db="EMBL/GenBank/DDBJ databases">
        <authorList>
            <person name="Chiriac C."/>
            <person name="Salcher M."/>
            <person name="Ghai R."/>
            <person name="Kavagutti S V."/>
        </authorList>
    </citation>
    <scope>NUCLEOTIDE SEQUENCE</scope>
</reference>
<evidence type="ECO:0000256" key="2">
    <source>
        <dbReference type="ARBA" id="ARBA00023012"/>
    </source>
</evidence>
<dbReference type="CDD" id="cd17574">
    <property type="entry name" value="REC_OmpR"/>
    <property type="match status" value="1"/>
</dbReference>
<dbReference type="Pfam" id="PF00486">
    <property type="entry name" value="Trans_reg_C"/>
    <property type="match status" value="1"/>
</dbReference>
<evidence type="ECO:0000256" key="3">
    <source>
        <dbReference type="ARBA" id="ARBA00023015"/>
    </source>
</evidence>
<sequence length="232" mass="25525">MDDWPEPGRALRILVVEDDQEIAAVVSRIVRSAGLEAKSAADGPQAVALTATFKPDLILLDLGLPGMDGTEVARLLRLNDYRAGIIALTARDAPESLVEGLDSGLDDYVVKPFNKDELLARMRSVLRARPPKGSAALVAGPLVLDPDTRLGRIGDRELELTTREFELLTHLMHNRGVVISRQQLLEDVWQYPALAETNTIEVFVSNLRRKLEEGGEERILKTVRGAGYVIRA</sequence>
<dbReference type="PROSITE" id="PS51755">
    <property type="entry name" value="OMPR_PHOB"/>
    <property type="match status" value="1"/>
</dbReference>
<dbReference type="PROSITE" id="PS50110">
    <property type="entry name" value="RESPONSE_REGULATORY"/>
    <property type="match status" value="1"/>
</dbReference>
<dbReference type="GO" id="GO:0000976">
    <property type="term" value="F:transcription cis-regulatory region binding"/>
    <property type="evidence" value="ECO:0007669"/>
    <property type="project" value="TreeGrafter"/>
</dbReference>
<evidence type="ECO:0000256" key="1">
    <source>
        <dbReference type="ARBA" id="ARBA00022553"/>
    </source>
</evidence>
<keyword evidence="1" id="KW-0597">Phosphoprotein</keyword>